<gene>
    <name evidence="2" type="ORF">H8D96_21660</name>
</gene>
<dbReference type="InterPro" id="IPR006016">
    <property type="entry name" value="UspA"/>
</dbReference>
<dbReference type="AlphaFoldDB" id="A0A8J6TMH4"/>
<comment type="caution">
    <text evidence="2">The sequence shown here is derived from an EMBL/GenBank/DDBJ whole genome shotgun (WGS) entry which is preliminary data.</text>
</comment>
<feature type="domain" description="UspA" evidence="1">
    <location>
        <begin position="4"/>
        <end position="143"/>
    </location>
</feature>
<reference evidence="2 3" key="1">
    <citation type="submission" date="2020-08" db="EMBL/GenBank/DDBJ databases">
        <title>Bridging the membrane lipid divide: bacteria of the FCB group superphylum have the potential to synthesize archaeal ether lipids.</title>
        <authorList>
            <person name="Villanueva L."/>
            <person name="Von Meijenfeldt F.A.B."/>
            <person name="Westbye A.B."/>
            <person name="Yadav S."/>
            <person name="Hopmans E.C."/>
            <person name="Dutilh B.E."/>
            <person name="Sinninghe Damste J.S."/>
        </authorList>
    </citation>
    <scope>NUCLEOTIDE SEQUENCE [LARGE SCALE GENOMIC DNA]</scope>
    <source>
        <strain evidence="2">NIOZ-UU17</strain>
    </source>
</reference>
<evidence type="ECO:0000313" key="2">
    <source>
        <dbReference type="EMBL" id="MBC8434524.1"/>
    </source>
</evidence>
<evidence type="ECO:0000313" key="3">
    <source>
        <dbReference type="Proteomes" id="UP000605201"/>
    </source>
</evidence>
<dbReference type="EMBL" id="JACNIG010000454">
    <property type="protein sequence ID" value="MBC8434524.1"/>
    <property type="molecule type" value="Genomic_DNA"/>
</dbReference>
<name>A0A8J6TMH4_9BACT</name>
<accession>A0A8J6TMH4</accession>
<dbReference type="SUPFAM" id="SSF52402">
    <property type="entry name" value="Adenine nucleotide alpha hydrolases-like"/>
    <property type="match status" value="1"/>
</dbReference>
<evidence type="ECO:0000259" key="1">
    <source>
        <dbReference type="Pfam" id="PF00582"/>
    </source>
</evidence>
<organism evidence="2 3">
    <name type="scientific">Candidatus Desulfatibia vada</name>
    <dbReference type="NCBI Taxonomy" id="2841696"/>
    <lineage>
        <taxon>Bacteria</taxon>
        <taxon>Pseudomonadati</taxon>
        <taxon>Thermodesulfobacteriota</taxon>
        <taxon>Desulfobacteria</taxon>
        <taxon>Desulfobacterales</taxon>
        <taxon>Desulfobacterales incertae sedis</taxon>
        <taxon>Candidatus Desulfatibia</taxon>
    </lineage>
</organism>
<dbReference type="InterPro" id="IPR014729">
    <property type="entry name" value="Rossmann-like_a/b/a_fold"/>
</dbReference>
<dbReference type="Pfam" id="PF00582">
    <property type="entry name" value="Usp"/>
    <property type="match status" value="1"/>
</dbReference>
<sequence>MATQKILVPYNFTSYDQKALDFVARTFVHLKDVEVTLLHIYTSVPTIEARESPVMAKFQRNLDYLSQKVKEQEAGLKEARQYLVQNGFTENQVSYLYKPRKKDIIGEIVDIATKDNFNIVVMNRKPGKVTRFFTGSVFSKVVSALKDKTVCIVS</sequence>
<proteinExistence type="predicted"/>
<dbReference type="CDD" id="cd00293">
    <property type="entry name" value="USP-like"/>
    <property type="match status" value="1"/>
</dbReference>
<dbReference type="Proteomes" id="UP000605201">
    <property type="component" value="Unassembled WGS sequence"/>
</dbReference>
<dbReference type="Gene3D" id="3.40.50.620">
    <property type="entry name" value="HUPs"/>
    <property type="match status" value="1"/>
</dbReference>
<protein>
    <submittedName>
        <fullName evidence="2">Universal stress protein</fullName>
    </submittedName>
</protein>